<name>A0A6J4JUK2_9CHLR</name>
<evidence type="ECO:0000313" key="1">
    <source>
        <dbReference type="EMBL" id="CAA9287903.1"/>
    </source>
</evidence>
<protein>
    <submittedName>
        <fullName evidence="1">Uncharacterized protein</fullName>
    </submittedName>
</protein>
<sequence>MCHLFSLLIDAYRLRLPTRLMAVDDVPQRGSTAPGAGSVPFELAATARDLARVLLTDT</sequence>
<accession>A0A6J4JUK2</accession>
<dbReference type="EMBL" id="CADCTC010000233">
    <property type="protein sequence ID" value="CAA9287903.1"/>
    <property type="molecule type" value="Genomic_DNA"/>
</dbReference>
<organism evidence="1">
    <name type="scientific">uncultured Chloroflexota bacterium</name>
    <dbReference type="NCBI Taxonomy" id="166587"/>
    <lineage>
        <taxon>Bacteria</taxon>
        <taxon>Bacillati</taxon>
        <taxon>Chloroflexota</taxon>
        <taxon>environmental samples</taxon>
    </lineage>
</organism>
<reference evidence="1" key="1">
    <citation type="submission" date="2020-02" db="EMBL/GenBank/DDBJ databases">
        <authorList>
            <person name="Meier V. D."/>
        </authorList>
    </citation>
    <scope>NUCLEOTIDE SEQUENCE</scope>
    <source>
        <strain evidence="1">AVDCRST_MAG77</strain>
    </source>
</reference>
<gene>
    <name evidence="1" type="ORF">AVDCRST_MAG77-4459</name>
</gene>
<proteinExistence type="predicted"/>
<dbReference type="AlphaFoldDB" id="A0A6J4JUK2"/>